<dbReference type="OrthoDB" id="432169at2759"/>
<dbReference type="SUPFAM" id="SSF51905">
    <property type="entry name" value="FAD/NAD(P)-binding domain"/>
    <property type="match status" value="1"/>
</dbReference>
<dbReference type="InterPro" id="IPR050446">
    <property type="entry name" value="FAD-oxidoreductase/Apoptosis"/>
</dbReference>
<keyword evidence="5" id="KW-0479">Metal-binding</keyword>
<name>A0A5N5SNX2_9CRUS</name>
<protein>
    <submittedName>
        <fullName evidence="11">Apoptosis-inducing factor 3</fullName>
    </submittedName>
</protein>
<dbReference type="SUPFAM" id="SSF50022">
    <property type="entry name" value="ISP domain"/>
    <property type="match status" value="1"/>
</dbReference>
<keyword evidence="4" id="KW-0001">2Fe-2S</keyword>
<evidence type="ECO:0000256" key="8">
    <source>
        <dbReference type="ARBA" id="ARBA00023004"/>
    </source>
</evidence>
<evidence type="ECO:0000256" key="6">
    <source>
        <dbReference type="ARBA" id="ARBA00022827"/>
    </source>
</evidence>
<dbReference type="PROSITE" id="PS51296">
    <property type="entry name" value="RIESKE"/>
    <property type="match status" value="1"/>
</dbReference>
<evidence type="ECO:0000256" key="7">
    <source>
        <dbReference type="ARBA" id="ARBA00023002"/>
    </source>
</evidence>
<proteinExistence type="inferred from homology"/>
<dbReference type="EMBL" id="SEYY01022133">
    <property type="protein sequence ID" value="KAB7495771.1"/>
    <property type="molecule type" value="Genomic_DNA"/>
</dbReference>
<dbReference type="InterPro" id="IPR023753">
    <property type="entry name" value="FAD/NAD-binding_dom"/>
</dbReference>
<dbReference type="InterPro" id="IPR016156">
    <property type="entry name" value="FAD/NAD-linked_Rdtase_dimer_sf"/>
</dbReference>
<evidence type="ECO:0000256" key="5">
    <source>
        <dbReference type="ARBA" id="ARBA00022723"/>
    </source>
</evidence>
<dbReference type="GO" id="GO:0046872">
    <property type="term" value="F:metal ion binding"/>
    <property type="evidence" value="ECO:0007669"/>
    <property type="project" value="UniProtKB-KW"/>
</dbReference>
<dbReference type="AlphaFoldDB" id="A0A5N5SNX2"/>
<keyword evidence="6" id="KW-0274">FAD</keyword>
<evidence type="ECO:0000259" key="10">
    <source>
        <dbReference type="PROSITE" id="PS51296"/>
    </source>
</evidence>
<evidence type="ECO:0000256" key="9">
    <source>
        <dbReference type="ARBA" id="ARBA00023014"/>
    </source>
</evidence>
<reference evidence="11 12" key="1">
    <citation type="journal article" date="2019" name="PLoS Biol.">
        <title>Sex chromosomes control vertical transmission of feminizing Wolbachia symbionts in an isopod.</title>
        <authorList>
            <person name="Becking T."/>
            <person name="Chebbi M.A."/>
            <person name="Giraud I."/>
            <person name="Moumen B."/>
            <person name="Laverre T."/>
            <person name="Caubet Y."/>
            <person name="Peccoud J."/>
            <person name="Gilbert C."/>
            <person name="Cordaux R."/>
        </authorList>
    </citation>
    <scope>NUCLEOTIDE SEQUENCE [LARGE SCALE GENOMIC DNA]</scope>
    <source>
        <strain evidence="11">ANa2</strain>
        <tissue evidence="11">Whole body excluding digestive tract and cuticle</tissue>
    </source>
</reference>
<dbReference type="Gene3D" id="2.102.10.10">
    <property type="entry name" value="Rieske [2Fe-2S] iron-sulphur domain"/>
    <property type="match status" value="1"/>
</dbReference>
<dbReference type="Pfam" id="PF07992">
    <property type="entry name" value="Pyr_redox_2"/>
    <property type="match status" value="1"/>
</dbReference>
<dbReference type="SUPFAM" id="SSF55424">
    <property type="entry name" value="FAD/NAD-linked reductases, dimerisation (C-terminal) domain"/>
    <property type="match status" value="1"/>
</dbReference>
<accession>A0A5N5SNX2</accession>
<keyword evidence="8" id="KW-0408">Iron</keyword>
<comment type="caution">
    <text evidence="11">The sequence shown here is derived from an EMBL/GenBank/DDBJ whole genome shotgun (WGS) entry which is preliminary data.</text>
</comment>
<feature type="domain" description="Rieske" evidence="10">
    <location>
        <begin position="76"/>
        <end position="167"/>
    </location>
</feature>
<evidence type="ECO:0000313" key="11">
    <source>
        <dbReference type="EMBL" id="KAB7495771.1"/>
    </source>
</evidence>
<dbReference type="Gene3D" id="3.30.390.30">
    <property type="match status" value="1"/>
</dbReference>
<comment type="similarity">
    <text evidence="2">Belongs to the FAD-dependent oxidoreductase family.</text>
</comment>
<dbReference type="InterPro" id="IPR036188">
    <property type="entry name" value="FAD/NAD-bd_sf"/>
</dbReference>
<sequence>MTLFKLSPWLPLMVSSITKLRFNSFPFPFIRAMGSVVSCGKKGGASISGSQIEVGLPVARAMSMSNNGDTGEIIEETVCSESDLIDEGIKSVELSGTKILLAKTKGNVYAIGAKCTHYGLPLENGSLCDGRIRCPFHGACFSLKTGAAGAKCVETLRQEGFKGKIMLITAEKTIPYDRPKLSKAMHLDADSILLRQPDFYQKANIDVKFRLKVSKVDPITKTVLTESGESFKYDKLFLATGGKPRNLMVPGSQLKNVFFLRTPEDANSIVNNAKGKKVVIIGSSFIGMEAASYLVSDNRSASVVVIGSTSAPFERTLGSAVGQRIQKWFEDNGVIFKNSAKVSKLEGTDKVEKIIINDKEVIEAEVVVAGIGVVPATDYLKDTKVNLNKGGYVVVNEEMRTNVEDIYSGGDIVSFPLFLNRDSPVSIGHWQIAHKHGHVAALNMLGKKEPFYSVPFFWTSLFGKSLRYTGYGAFDDVIISGSLSHLTFIAYYCNGPKVVGIAEMGKAPAAANFANYLFKGSSLMKSQVQSNGDIALKLKCE</sequence>
<dbReference type="Gene3D" id="3.50.50.60">
    <property type="entry name" value="FAD/NAD(P)-binding domain"/>
    <property type="match status" value="2"/>
</dbReference>
<keyword evidence="12" id="KW-1185">Reference proteome</keyword>
<keyword evidence="7" id="KW-0560">Oxidoreductase</keyword>
<evidence type="ECO:0000256" key="3">
    <source>
        <dbReference type="ARBA" id="ARBA00022630"/>
    </source>
</evidence>
<dbReference type="InterPro" id="IPR017941">
    <property type="entry name" value="Rieske_2Fe-2S"/>
</dbReference>
<dbReference type="PANTHER" id="PTHR43557">
    <property type="entry name" value="APOPTOSIS-INDUCING FACTOR 1"/>
    <property type="match status" value="1"/>
</dbReference>
<dbReference type="GO" id="GO:0051537">
    <property type="term" value="F:2 iron, 2 sulfur cluster binding"/>
    <property type="evidence" value="ECO:0007669"/>
    <property type="project" value="UniProtKB-KW"/>
</dbReference>
<evidence type="ECO:0000313" key="12">
    <source>
        <dbReference type="Proteomes" id="UP000326759"/>
    </source>
</evidence>
<comment type="cofactor">
    <cofactor evidence="1">
        <name>FAD</name>
        <dbReference type="ChEBI" id="CHEBI:57692"/>
    </cofactor>
</comment>
<dbReference type="PRINTS" id="PR00411">
    <property type="entry name" value="PNDRDTASEI"/>
</dbReference>
<keyword evidence="9" id="KW-0411">Iron-sulfur</keyword>
<dbReference type="InterPro" id="IPR036922">
    <property type="entry name" value="Rieske_2Fe-2S_sf"/>
</dbReference>
<dbReference type="GO" id="GO:0016651">
    <property type="term" value="F:oxidoreductase activity, acting on NAD(P)H"/>
    <property type="evidence" value="ECO:0007669"/>
    <property type="project" value="TreeGrafter"/>
</dbReference>
<dbReference type="Proteomes" id="UP000326759">
    <property type="component" value="Unassembled WGS sequence"/>
</dbReference>
<keyword evidence="3" id="KW-0285">Flavoprotein</keyword>
<evidence type="ECO:0000256" key="1">
    <source>
        <dbReference type="ARBA" id="ARBA00001974"/>
    </source>
</evidence>
<gene>
    <name evidence="11" type="primary">AIFM3</name>
    <name evidence="11" type="ORF">Anas_02244</name>
</gene>
<evidence type="ECO:0000256" key="4">
    <source>
        <dbReference type="ARBA" id="ARBA00022714"/>
    </source>
</evidence>
<dbReference type="GO" id="GO:0005737">
    <property type="term" value="C:cytoplasm"/>
    <property type="evidence" value="ECO:0007669"/>
    <property type="project" value="TreeGrafter"/>
</dbReference>
<organism evidence="11 12">
    <name type="scientific">Armadillidium nasatum</name>
    <dbReference type="NCBI Taxonomy" id="96803"/>
    <lineage>
        <taxon>Eukaryota</taxon>
        <taxon>Metazoa</taxon>
        <taxon>Ecdysozoa</taxon>
        <taxon>Arthropoda</taxon>
        <taxon>Crustacea</taxon>
        <taxon>Multicrustacea</taxon>
        <taxon>Malacostraca</taxon>
        <taxon>Eumalacostraca</taxon>
        <taxon>Peracarida</taxon>
        <taxon>Isopoda</taxon>
        <taxon>Oniscidea</taxon>
        <taxon>Crinocheta</taxon>
        <taxon>Armadillidiidae</taxon>
        <taxon>Armadillidium</taxon>
    </lineage>
</organism>
<dbReference type="PANTHER" id="PTHR43557:SF2">
    <property type="entry name" value="RIESKE DOMAIN-CONTAINING PROTEIN-RELATED"/>
    <property type="match status" value="1"/>
</dbReference>
<evidence type="ECO:0000256" key="2">
    <source>
        <dbReference type="ARBA" id="ARBA00006442"/>
    </source>
</evidence>
<dbReference type="PRINTS" id="PR00368">
    <property type="entry name" value="FADPNR"/>
</dbReference>